<comment type="caution">
    <text evidence="1">The sequence shown here is derived from an EMBL/GenBank/DDBJ whole genome shotgun (WGS) entry which is preliminary data.</text>
</comment>
<evidence type="ECO:0000313" key="1">
    <source>
        <dbReference type="EMBL" id="KRX94954.1"/>
    </source>
</evidence>
<name>A0A0V0Y458_TRIPS</name>
<reference evidence="3 4" key="1">
    <citation type="submission" date="2015-01" db="EMBL/GenBank/DDBJ databases">
        <title>Evolution of Trichinella species and genotypes.</title>
        <authorList>
            <person name="Korhonen P.K."/>
            <person name="Edoardo P."/>
            <person name="Giuseppe L.R."/>
            <person name="Gasser R.B."/>
        </authorList>
    </citation>
    <scope>NUCLEOTIDE SEQUENCE [LARGE SCALE GENOMIC DNA]</scope>
    <source>
        <strain evidence="2">ISS13</strain>
        <strain evidence="1">ISS141</strain>
    </source>
</reference>
<dbReference type="AlphaFoldDB" id="A0A0V0Y458"/>
<evidence type="ECO:0000313" key="3">
    <source>
        <dbReference type="Proteomes" id="UP000054632"/>
    </source>
</evidence>
<dbReference type="EMBL" id="JYDR01000018">
    <property type="protein sequence ID" value="KRY75450.1"/>
    <property type="molecule type" value="Genomic_DNA"/>
</dbReference>
<evidence type="ECO:0000313" key="2">
    <source>
        <dbReference type="EMBL" id="KRY75450.1"/>
    </source>
</evidence>
<dbReference type="EMBL" id="JYDU01000064">
    <property type="protein sequence ID" value="KRX94954.1"/>
    <property type="molecule type" value="Genomic_DNA"/>
</dbReference>
<evidence type="ECO:0000313" key="4">
    <source>
        <dbReference type="Proteomes" id="UP000054815"/>
    </source>
</evidence>
<sequence length="183" mass="20827">MNGLFVGNYYSQLCFGFEKVTKKNKKKKKKKKKKLMMMMIMLVIDDGMDEMKSQVDVGRLLALKISMPTLAHHHSTLNNSDRGVDNATRWQAPAGRQRRRCATLPLSFPTPLRSVYIKAANSMKKMVLIKQFRKTADMLNNSMIHIIISIVQIFLLNTCLASKEAGIKSCTIHLQQADNIKQL</sequence>
<gene>
    <name evidence="2" type="ORF">T4A_13901</name>
    <name evidence="1" type="ORF">T4E_5577</name>
</gene>
<accession>A0A0V0Y458</accession>
<dbReference type="Proteomes" id="UP000054632">
    <property type="component" value="Unassembled WGS sequence"/>
</dbReference>
<proteinExistence type="predicted"/>
<dbReference type="Proteomes" id="UP000054815">
    <property type="component" value="Unassembled WGS sequence"/>
</dbReference>
<organism evidence="1 4">
    <name type="scientific">Trichinella pseudospiralis</name>
    <name type="common">Parasitic roundworm</name>
    <dbReference type="NCBI Taxonomy" id="6337"/>
    <lineage>
        <taxon>Eukaryota</taxon>
        <taxon>Metazoa</taxon>
        <taxon>Ecdysozoa</taxon>
        <taxon>Nematoda</taxon>
        <taxon>Enoplea</taxon>
        <taxon>Dorylaimia</taxon>
        <taxon>Trichinellida</taxon>
        <taxon>Trichinellidae</taxon>
        <taxon>Trichinella</taxon>
    </lineage>
</organism>
<protein>
    <submittedName>
        <fullName evidence="1">Uncharacterized protein</fullName>
    </submittedName>
</protein>